<gene>
    <name evidence="1" type="ORF">TWF102_007413</name>
</gene>
<reference evidence="1 2" key="1">
    <citation type="submission" date="2019-06" db="EMBL/GenBank/DDBJ databases">
        <authorList>
            <person name="Palmer J.M."/>
        </authorList>
    </citation>
    <scope>NUCLEOTIDE SEQUENCE [LARGE SCALE GENOMIC DNA]</scope>
    <source>
        <strain evidence="1 2">TWF102</strain>
    </source>
</reference>
<evidence type="ECO:0000313" key="2">
    <source>
        <dbReference type="Proteomes" id="UP000475325"/>
    </source>
</evidence>
<evidence type="ECO:0000313" key="1">
    <source>
        <dbReference type="EMBL" id="KAF3095015.1"/>
    </source>
</evidence>
<accession>A0A7C8J506</accession>
<name>A0A7C8J506_ORBOL</name>
<organism evidence="1 2">
    <name type="scientific">Orbilia oligospora</name>
    <name type="common">Nematode-trapping fungus</name>
    <name type="synonym">Arthrobotrys oligospora</name>
    <dbReference type="NCBI Taxonomy" id="2813651"/>
    <lineage>
        <taxon>Eukaryota</taxon>
        <taxon>Fungi</taxon>
        <taxon>Dikarya</taxon>
        <taxon>Ascomycota</taxon>
        <taxon>Pezizomycotina</taxon>
        <taxon>Orbiliomycetes</taxon>
        <taxon>Orbiliales</taxon>
        <taxon>Orbiliaceae</taxon>
        <taxon>Orbilia</taxon>
    </lineage>
</organism>
<dbReference type="EMBL" id="WIQW01000042">
    <property type="protein sequence ID" value="KAF3095015.1"/>
    <property type="molecule type" value="Genomic_DNA"/>
</dbReference>
<comment type="caution">
    <text evidence="1">The sequence shown here is derived from an EMBL/GenBank/DDBJ whole genome shotgun (WGS) entry which is preliminary data.</text>
</comment>
<proteinExistence type="predicted"/>
<dbReference type="Proteomes" id="UP000475325">
    <property type="component" value="Unassembled WGS sequence"/>
</dbReference>
<sequence length="143" mass="15893">MGTSTANLWTKMYAKLEIEPTWKNLKTKGSNYDYDYIQYRHPDTQAKQQCSGSVLAYLSRPARCASRVSSSLAPAAVRPPFGIRVVQTSLDSGLGPLRGRVESQKADARGTFPAFRSPMTGLHPFRGRGQEECFTLAIALWCF</sequence>
<protein>
    <submittedName>
        <fullName evidence="1">Uncharacterized protein</fullName>
    </submittedName>
</protein>
<dbReference type="AlphaFoldDB" id="A0A7C8J506"/>